<gene>
    <name evidence="1" type="ORF">GJU41_04190</name>
</gene>
<proteinExistence type="predicted"/>
<organism evidence="1 2">
    <name type="scientific">Metabacillus idriensis</name>
    <dbReference type="NCBI Taxonomy" id="324768"/>
    <lineage>
        <taxon>Bacteria</taxon>
        <taxon>Bacillati</taxon>
        <taxon>Bacillota</taxon>
        <taxon>Bacilli</taxon>
        <taxon>Bacillales</taxon>
        <taxon>Bacillaceae</taxon>
        <taxon>Metabacillus</taxon>
    </lineage>
</organism>
<dbReference type="AlphaFoldDB" id="A0A6I2M4X5"/>
<evidence type="ECO:0000313" key="2">
    <source>
        <dbReference type="Proteomes" id="UP000441585"/>
    </source>
</evidence>
<name>A0A6I2M4X5_9BACI</name>
<dbReference type="EMBL" id="WKKF01000001">
    <property type="protein sequence ID" value="MRX53160.1"/>
    <property type="molecule type" value="Genomic_DNA"/>
</dbReference>
<dbReference type="InterPro" id="IPR036390">
    <property type="entry name" value="WH_DNA-bd_sf"/>
</dbReference>
<dbReference type="InterPro" id="IPR036388">
    <property type="entry name" value="WH-like_DNA-bd_sf"/>
</dbReference>
<dbReference type="SUPFAM" id="SSF46785">
    <property type="entry name" value="Winged helix' DNA-binding domain"/>
    <property type="match status" value="1"/>
</dbReference>
<comment type="caution">
    <text evidence="1">The sequence shown here is derived from an EMBL/GenBank/DDBJ whole genome shotgun (WGS) entry which is preliminary data.</text>
</comment>
<dbReference type="RefSeq" id="WP_070876960.1">
    <property type="nucleotide sequence ID" value="NZ_CAJFZX010000007.1"/>
</dbReference>
<protein>
    <submittedName>
        <fullName evidence="1">HTH domain-containing protein</fullName>
    </submittedName>
</protein>
<keyword evidence="2" id="KW-1185">Reference proteome</keyword>
<reference evidence="1 2" key="1">
    <citation type="submission" date="2019-11" db="EMBL/GenBank/DDBJ databases">
        <title>Bacillus idriensis genome.</title>
        <authorList>
            <person name="Konopka E.N."/>
            <person name="Newman J.D."/>
        </authorList>
    </citation>
    <scope>NUCLEOTIDE SEQUENCE [LARGE SCALE GENOMIC DNA]</scope>
    <source>
        <strain evidence="1 2">DSM 19097</strain>
    </source>
</reference>
<dbReference type="Proteomes" id="UP000441585">
    <property type="component" value="Unassembled WGS sequence"/>
</dbReference>
<evidence type="ECO:0000313" key="1">
    <source>
        <dbReference type="EMBL" id="MRX53160.1"/>
    </source>
</evidence>
<sequence length="126" mass="14097">MNINDRALVNLSRIYSKLLGYLLVKRDADGNVNYQISELSDELGVSRRSAMQKLDQLEQFGAIKTKKNGVCRIISTRIEKTPISLCYQALAALKKSPALAENPAKLADEMNVEEKDAEMILQLLTK</sequence>
<dbReference type="Gene3D" id="1.10.10.10">
    <property type="entry name" value="Winged helix-like DNA-binding domain superfamily/Winged helix DNA-binding domain"/>
    <property type="match status" value="1"/>
</dbReference>
<accession>A0A6I2M4X5</accession>